<comment type="caution">
    <text evidence="6">The sequence shown here is derived from an EMBL/GenBank/DDBJ whole genome shotgun (WGS) entry which is preliminary data.</text>
</comment>
<organism evidence="6 7">
    <name type="scientific">Scandinavium hiltneri</name>
    <dbReference type="NCBI Taxonomy" id="2926519"/>
    <lineage>
        <taxon>Bacteria</taxon>
        <taxon>Pseudomonadati</taxon>
        <taxon>Pseudomonadota</taxon>
        <taxon>Gammaproteobacteria</taxon>
        <taxon>Enterobacterales</taxon>
        <taxon>Enterobacteriaceae</taxon>
        <taxon>Scandinavium</taxon>
    </lineage>
</organism>
<evidence type="ECO:0000313" key="7">
    <source>
        <dbReference type="Proteomes" id="UP001205357"/>
    </source>
</evidence>
<dbReference type="CDD" id="cd05466">
    <property type="entry name" value="PBP2_LTTR_substrate"/>
    <property type="match status" value="1"/>
</dbReference>
<dbReference type="Gene3D" id="1.10.10.10">
    <property type="entry name" value="Winged helix-like DNA-binding domain superfamily/Winged helix DNA-binding domain"/>
    <property type="match status" value="1"/>
</dbReference>
<gene>
    <name evidence="6" type="ORF">MUU47_02630</name>
</gene>
<evidence type="ECO:0000313" key="6">
    <source>
        <dbReference type="EMBL" id="MCS2160037.1"/>
    </source>
</evidence>
<proteinExistence type="inferred from homology"/>
<dbReference type="PANTHER" id="PTHR30126:SF39">
    <property type="entry name" value="HTH-TYPE TRANSCRIPTIONAL REGULATOR CYSL"/>
    <property type="match status" value="1"/>
</dbReference>
<dbReference type="Pfam" id="PF00126">
    <property type="entry name" value="HTH_1"/>
    <property type="match status" value="1"/>
</dbReference>
<dbReference type="RefSeq" id="WP_258986560.1">
    <property type="nucleotide sequence ID" value="NZ_JALIGE010000067.1"/>
</dbReference>
<evidence type="ECO:0000256" key="1">
    <source>
        <dbReference type="ARBA" id="ARBA00009437"/>
    </source>
</evidence>
<dbReference type="Proteomes" id="UP001205357">
    <property type="component" value="Unassembled WGS sequence"/>
</dbReference>
<evidence type="ECO:0000259" key="5">
    <source>
        <dbReference type="PROSITE" id="PS50931"/>
    </source>
</evidence>
<dbReference type="EMBL" id="JALIGE010000067">
    <property type="protein sequence ID" value="MCS2160037.1"/>
    <property type="molecule type" value="Genomic_DNA"/>
</dbReference>
<dbReference type="InterPro" id="IPR000847">
    <property type="entry name" value="LysR_HTH_N"/>
</dbReference>
<dbReference type="Gene3D" id="3.40.190.290">
    <property type="match status" value="1"/>
</dbReference>
<sequence length="289" mass="31024">MTSLNLSHLATFRLVVGRGSFSAAADALGLSQPAVSLQIRQLEQSLRARLVERTGRGVTATAAGLALLAHSERISQAVDDAVRAVSEVSQDVSGQVRIGTGATACIHLLPPALQYLRETYPSLQVGVTTGNTVDIVRAVEENRLDLGLVTQPVSSRQLVVNRCREEEFVFICRSGKGAMPISADGLYALPWIAFEEGSGTRLLIDSWFSASGLTISPVMESGSIEAIKRLVRAGLGVSIVPKMAVENVFDSEGLEVHSLVPVLHRQLAFVMRPDKILSRGMAEVIRLLT</sequence>
<dbReference type="PANTHER" id="PTHR30126">
    <property type="entry name" value="HTH-TYPE TRANSCRIPTIONAL REGULATOR"/>
    <property type="match status" value="1"/>
</dbReference>
<accession>A0ABT2DWY5</accession>
<dbReference type="InterPro" id="IPR036388">
    <property type="entry name" value="WH-like_DNA-bd_sf"/>
</dbReference>
<keyword evidence="3" id="KW-0238">DNA-binding</keyword>
<dbReference type="SUPFAM" id="SSF46785">
    <property type="entry name" value="Winged helix' DNA-binding domain"/>
    <property type="match status" value="1"/>
</dbReference>
<keyword evidence="4" id="KW-0804">Transcription</keyword>
<keyword evidence="2" id="KW-0805">Transcription regulation</keyword>
<feature type="domain" description="HTH lysR-type" evidence="5">
    <location>
        <begin position="4"/>
        <end position="61"/>
    </location>
</feature>
<evidence type="ECO:0000256" key="3">
    <source>
        <dbReference type="ARBA" id="ARBA00023125"/>
    </source>
</evidence>
<dbReference type="SUPFAM" id="SSF53850">
    <property type="entry name" value="Periplasmic binding protein-like II"/>
    <property type="match status" value="1"/>
</dbReference>
<dbReference type="InterPro" id="IPR036390">
    <property type="entry name" value="WH_DNA-bd_sf"/>
</dbReference>
<keyword evidence="7" id="KW-1185">Reference proteome</keyword>
<dbReference type="Pfam" id="PF03466">
    <property type="entry name" value="LysR_substrate"/>
    <property type="match status" value="1"/>
</dbReference>
<evidence type="ECO:0000256" key="4">
    <source>
        <dbReference type="ARBA" id="ARBA00023163"/>
    </source>
</evidence>
<dbReference type="PROSITE" id="PS50931">
    <property type="entry name" value="HTH_LYSR"/>
    <property type="match status" value="1"/>
</dbReference>
<evidence type="ECO:0000256" key="2">
    <source>
        <dbReference type="ARBA" id="ARBA00023015"/>
    </source>
</evidence>
<comment type="similarity">
    <text evidence="1">Belongs to the LysR transcriptional regulatory family.</text>
</comment>
<dbReference type="InterPro" id="IPR005119">
    <property type="entry name" value="LysR_subst-bd"/>
</dbReference>
<protein>
    <submittedName>
        <fullName evidence="6">LysR family transcriptional regulator</fullName>
    </submittedName>
</protein>
<dbReference type="PRINTS" id="PR00039">
    <property type="entry name" value="HTHLYSR"/>
</dbReference>
<name>A0ABT2DWY5_9ENTR</name>
<reference evidence="6 7" key="1">
    <citation type="submission" date="2022-04" db="EMBL/GenBank/DDBJ databases">
        <title>Proposal of a three novel species of Scandinavium, Scandinavium hiltneri, Scandinavium manionii, Scandinavium tedordense.</title>
        <authorList>
            <person name="Maddock D.W."/>
            <person name="Brady C.L."/>
            <person name="Denman S."/>
            <person name="Arnold D."/>
        </authorList>
    </citation>
    <scope>NUCLEOTIDE SEQUENCE [LARGE SCALE GENOMIC DNA]</scope>
    <source>
        <strain evidence="6 7">H11S7</strain>
    </source>
</reference>